<sequence length="54" mass="5768">MAGVAELGPARLGSPSRDWYSSSLERRPVDPGGTVGRRRAVLELWRAAESVSTG</sequence>
<evidence type="ECO:0000256" key="1">
    <source>
        <dbReference type="SAM" id="MobiDB-lite"/>
    </source>
</evidence>
<organism evidence="2">
    <name type="scientific">uncultured Solirubrobacterales bacterium</name>
    <dbReference type="NCBI Taxonomy" id="768556"/>
    <lineage>
        <taxon>Bacteria</taxon>
        <taxon>Bacillati</taxon>
        <taxon>Actinomycetota</taxon>
        <taxon>Thermoleophilia</taxon>
        <taxon>Solirubrobacterales</taxon>
        <taxon>environmental samples</taxon>
    </lineage>
</organism>
<accession>A0A6J4SHB2</accession>
<gene>
    <name evidence="2" type="ORF">AVDCRST_MAG17-812</name>
</gene>
<evidence type="ECO:0000313" key="2">
    <source>
        <dbReference type="EMBL" id="CAA9491658.1"/>
    </source>
</evidence>
<dbReference type="EMBL" id="CADCVV010000062">
    <property type="protein sequence ID" value="CAA9491658.1"/>
    <property type="molecule type" value="Genomic_DNA"/>
</dbReference>
<name>A0A6J4SHB2_9ACTN</name>
<feature type="region of interest" description="Disordered" evidence="1">
    <location>
        <begin position="1"/>
        <end position="34"/>
    </location>
</feature>
<dbReference type="AlphaFoldDB" id="A0A6J4SHB2"/>
<proteinExistence type="predicted"/>
<reference evidence="2" key="1">
    <citation type="submission" date="2020-02" db="EMBL/GenBank/DDBJ databases">
        <authorList>
            <person name="Meier V. D."/>
        </authorList>
    </citation>
    <scope>NUCLEOTIDE SEQUENCE</scope>
    <source>
        <strain evidence="2">AVDCRST_MAG17</strain>
    </source>
</reference>
<protein>
    <submittedName>
        <fullName evidence="2">Uncharacterized protein</fullName>
    </submittedName>
</protein>